<protein>
    <submittedName>
        <fullName evidence="1">Uncharacterized protein</fullName>
    </submittedName>
</protein>
<organism evidence="1 2">
    <name type="scientific">Dermacentor silvarum</name>
    <name type="common">Tick</name>
    <dbReference type="NCBI Taxonomy" id="543639"/>
    <lineage>
        <taxon>Eukaryota</taxon>
        <taxon>Metazoa</taxon>
        <taxon>Ecdysozoa</taxon>
        <taxon>Arthropoda</taxon>
        <taxon>Chelicerata</taxon>
        <taxon>Arachnida</taxon>
        <taxon>Acari</taxon>
        <taxon>Parasitiformes</taxon>
        <taxon>Ixodida</taxon>
        <taxon>Ixodoidea</taxon>
        <taxon>Ixodidae</taxon>
        <taxon>Rhipicephalinae</taxon>
        <taxon>Dermacentor</taxon>
    </lineage>
</organism>
<gene>
    <name evidence="1" type="ORF">HPB49_005135</name>
</gene>
<dbReference type="Proteomes" id="UP000821865">
    <property type="component" value="Chromosome 1"/>
</dbReference>
<proteinExistence type="predicted"/>
<keyword evidence="2" id="KW-1185">Reference proteome</keyword>
<comment type="caution">
    <text evidence="1">The sequence shown here is derived from an EMBL/GenBank/DDBJ whole genome shotgun (WGS) entry which is preliminary data.</text>
</comment>
<evidence type="ECO:0000313" key="2">
    <source>
        <dbReference type="Proteomes" id="UP000821865"/>
    </source>
</evidence>
<name>A0ACB8DUJ6_DERSI</name>
<evidence type="ECO:0000313" key="1">
    <source>
        <dbReference type="EMBL" id="KAH7978297.1"/>
    </source>
</evidence>
<dbReference type="EMBL" id="CM023470">
    <property type="protein sequence ID" value="KAH7978297.1"/>
    <property type="molecule type" value="Genomic_DNA"/>
</dbReference>
<sequence>MNLRPFSPHPPLFLFPQFRTVITLLAAGTALAAYLDDEKNYDRSEAMRLERDLPYHFERDVPRPRLPPRYSAERGWFSRSPLAGRAARVRPGPIYIIRTLNPEPGSGQQETTLEPSQWQAPPLVYRGAPKALSIAEGSNVQYVVFVDRSALPIDEPTLVDAYHGRRSVDEAFDLFENQSTDSLMVSEAFQAVRKVHRWNPDLYKAKA</sequence>
<accession>A0ACB8DUJ6</accession>
<reference evidence="1" key="1">
    <citation type="submission" date="2020-05" db="EMBL/GenBank/DDBJ databases">
        <title>Large-scale comparative analyses of tick genomes elucidate their genetic diversity and vector capacities.</title>
        <authorList>
            <person name="Jia N."/>
            <person name="Wang J."/>
            <person name="Shi W."/>
            <person name="Du L."/>
            <person name="Sun Y."/>
            <person name="Zhan W."/>
            <person name="Jiang J."/>
            <person name="Wang Q."/>
            <person name="Zhang B."/>
            <person name="Ji P."/>
            <person name="Sakyi L.B."/>
            <person name="Cui X."/>
            <person name="Yuan T."/>
            <person name="Jiang B."/>
            <person name="Yang W."/>
            <person name="Lam T.T.-Y."/>
            <person name="Chang Q."/>
            <person name="Ding S."/>
            <person name="Wang X."/>
            <person name="Zhu J."/>
            <person name="Ruan X."/>
            <person name="Zhao L."/>
            <person name="Wei J."/>
            <person name="Que T."/>
            <person name="Du C."/>
            <person name="Cheng J."/>
            <person name="Dai P."/>
            <person name="Han X."/>
            <person name="Huang E."/>
            <person name="Gao Y."/>
            <person name="Liu J."/>
            <person name="Shao H."/>
            <person name="Ye R."/>
            <person name="Li L."/>
            <person name="Wei W."/>
            <person name="Wang X."/>
            <person name="Wang C."/>
            <person name="Yang T."/>
            <person name="Huo Q."/>
            <person name="Li W."/>
            <person name="Guo W."/>
            <person name="Chen H."/>
            <person name="Zhou L."/>
            <person name="Ni X."/>
            <person name="Tian J."/>
            <person name="Zhou Y."/>
            <person name="Sheng Y."/>
            <person name="Liu T."/>
            <person name="Pan Y."/>
            <person name="Xia L."/>
            <person name="Li J."/>
            <person name="Zhao F."/>
            <person name="Cao W."/>
        </authorList>
    </citation>
    <scope>NUCLEOTIDE SEQUENCE</scope>
    <source>
        <strain evidence="1">Dsil-2018</strain>
    </source>
</reference>